<dbReference type="AlphaFoldDB" id="A0AAV5T8P7"/>
<feature type="transmembrane region" description="Helical" evidence="1">
    <location>
        <begin position="7"/>
        <end position="28"/>
    </location>
</feature>
<name>A0AAV5T8P7_9BILA</name>
<protein>
    <recommendedName>
        <fullName evidence="2">7TM GPCR serpentine receptor class x (Srx) domain-containing protein</fullName>
    </recommendedName>
</protein>
<evidence type="ECO:0000313" key="3">
    <source>
        <dbReference type="EMBL" id="GMS90752.1"/>
    </source>
</evidence>
<evidence type="ECO:0000313" key="4">
    <source>
        <dbReference type="Proteomes" id="UP001432027"/>
    </source>
</evidence>
<proteinExistence type="predicted"/>
<dbReference type="PANTHER" id="PTHR23017:SF3">
    <property type="entry name" value="G-PROTEIN COUPLED RECEPTORS FAMILY 1 PROFILE DOMAIN-CONTAINING PROTEIN"/>
    <property type="match status" value="1"/>
</dbReference>
<organism evidence="3 4">
    <name type="scientific">Pristionchus entomophagus</name>
    <dbReference type="NCBI Taxonomy" id="358040"/>
    <lineage>
        <taxon>Eukaryota</taxon>
        <taxon>Metazoa</taxon>
        <taxon>Ecdysozoa</taxon>
        <taxon>Nematoda</taxon>
        <taxon>Chromadorea</taxon>
        <taxon>Rhabditida</taxon>
        <taxon>Rhabditina</taxon>
        <taxon>Diplogasteromorpha</taxon>
        <taxon>Diplogasteroidea</taxon>
        <taxon>Neodiplogasteridae</taxon>
        <taxon>Pristionchus</taxon>
    </lineage>
</organism>
<dbReference type="EMBL" id="BTSX01000003">
    <property type="protein sequence ID" value="GMS90752.1"/>
    <property type="molecule type" value="Genomic_DNA"/>
</dbReference>
<keyword evidence="1" id="KW-0472">Membrane</keyword>
<evidence type="ECO:0000259" key="2">
    <source>
        <dbReference type="Pfam" id="PF10328"/>
    </source>
</evidence>
<dbReference type="Pfam" id="PF10328">
    <property type="entry name" value="7TM_GPCR_Srx"/>
    <property type="match status" value="1"/>
</dbReference>
<sequence>IAHLCMFEVCVIGVICCFLAVLTIQIATTLQNSFGVLCKWQMYADLTQMLLIAAYCLKKEDREPSPPCFFDVESLQTIETLYFFAGELHVLMAVHRFVASYAKKWAMKWRDSTTLHLLFCILTSLANALLMTALYSHMYWVYDRTTYLWHINDTPLTEFYLMYVELGWSIGEMIAILVLDAITLVQLVIWRSDFI</sequence>
<gene>
    <name evidence="3" type="ORF">PENTCL1PPCAC_12927</name>
</gene>
<dbReference type="PANTHER" id="PTHR23017">
    <property type="entry name" value="SERPENTINE RECEPTOR, CLASS X"/>
    <property type="match status" value="1"/>
</dbReference>
<keyword evidence="1" id="KW-1133">Transmembrane helix</keyword>
<feature type="transmembrane region" description="Helical" evidence="1">
    <location>
        <begin position="160"/>
        <end position="190"/>
    </location>
</feature>
<keyword evidence="1" id="KW-0812">Transmembrane</keyword>
<feature type="transmembrane region" description="Helical" evidence="1">
    <location>
        <begin position="117"/>
        <end position="140"/>
    </location>
</feature>
<feature type="non-terminal residue" evidence="3">
    <location>
        <position position="1"/>
    </location>
</feature>
<comment type="caution">
    <text evidence="3">The sequence shown here is derived from an EMBL/GenBank/DDBJ whole genome shotgun (WGS) entry which is preliminary data.</text>
</comment>
<keyword evidence="4" id="KW-1185">Reference proteome</keyword>
<accession>A0AAV5T8P7</accession>
<dbReference type="InterPro" id="IPR019430">
    <property type="entry name" value="7TM_GPCR_serpentine_rcpt_Srx"/>
</dbReference>
<reference evidence="3" key="1">
    <citation type="submission" date="2023-10" db="EMBL/GenBank/DDBJ databases">
        <title>Genome assembly of Pristionchus species.</title>
        <authorList>
            <person name="Yoshida K."/>
            <person name="Sommer R.J."/>
        </authorList>
    </citation>
    <scope>NUCLEOTIDE SEQUENCE</scope>
    <source>
        <strain evidence="3">RS0144</strain>
    </source>
</reference>
<feature type="domain" description="7TM GPCR serpentine receptor class x (Srx)" evidence="2">
    <location>
        <begin position="7"/>
        <end position="189"/>
    </location>
</feature>
<evidence type="ECO:0000256" key="1">
    <source>
        <dbReference type="SAM" id="Phobius"/>
    </source>
</evidence>
<dbReference type="Proteomes" id="UP001432027">
    <property type="component" value="Unassembled WGS sequence"/>
</dbReference>